<protein>
    <submittedName>
        <fullName evidence="2">SMI1/KNR4 family protein</fullName>
    </submittedName>
</protein>
<organism evidence="2 3">
    <name type="scientific">Pontibacillus halophilus JSM 076056 = DSM 19796</name>
    <dbReference type="NCBI Taxonomy" id="1385510"/>
    <lineage>
        <taxon>Bacteria</taxon>
        <taxon>Bacillati</taxon>
        <taxon>Bacillota</taxon>
        <taxon>Bacilli</taxon>
        <taxon>Bacillales</taxon>
        <taxon>Bacillaceae</taxon>
        <taxon>Pontibacillus</taxon>
    </lineage>
</organism>
<dbReference type="eggNOG" id="ENOG502ZBAM">
    <property type="taxonomic scope" value="Bacteria"/>
</dbReference>
<accession>A0A0A5G7S6</accession>
<proteinExistence type="predicted"/>
<evidence type="ECO:0000313" key="2">
    <source>
        <dbReference type="EMBL" id="KGX87155.1"/>
    </source>
</evidence>
<dbReference type="Gene3D" id="3.40.1580.10">
    <property type="entry name" value="SMI1/KNR4-like"/>
    <property type="match status" value="1"/>
</dbReference>
<dbReference type="InterPro" id="IPR018958">
    <property type="entry name" value="Knr4/Smi1-like_dom"/>
</dbReference>
<name>A0A0A5G7S6_9BACI</name>
<keyword evidence="3" id="KW-1185">Reference proteome</keyword>
<comment type="caution">
    <text evidence="2">The sequence shown here is derived from an EMBL/GenBank/DDBJ whole genome shotgun (WGS) entry which is preliminary data.</text>
</comment>
<dbReference type="SMART" id="SM00860">
    <property type="entry name" value="SMI1_KNR4"/>
    <property type="match status" value="1"/>
</dbReference>
<evidence type="ECO:0000259" key="1">
    <source>
        <dbReference type="SMART" id="SM00860"/>
    </source>
</evidence>
<dbReference type="InterPro" id="IPR037883">
    <property type="entry name" value="Knr4/Smi1-like_sf"/>
</dbReference>
<sequence length="169" mass="19511">MRCTEIAYKERKRNMEIKQDTVVRPLPSEELIKNHENSWRLSLPESFLEFIKENNGVEVEGATFDCNNRSYVLERFLCILEAIKNHPKGIYDIDVVFSQIGERLTDNEDLLGAEVLPIASVFAGDFVCLDFRIDKNNPSVCIWSHEESGEFEPVTYNVADNFTQFLKTL</sequence>
<evidence type="ECO:0000313" key="3">
    <source>
        <dbReference type="Proteomes" id="UP000030528"/>
    </source>
</evidence>
<dbReference type="Proteomes" id="UP000030528">
    <property type="component" value="Unassembled WGS sequence"/>
</dbReference>
<dbReference type="Pfam" id="PF14568">
    <property type="entry name" value="SUKH_6"/>
    <property type="match status" value="1"/>
</dbReference>
<reference evidence="2 3" key="1">
    <citation type="submission" date="2013-08" db="EMBL/GenBank/DDBJ databases">
        <authorList>
            <person name="Huang J."/>
            <person name="Wang G."/>
        </authorList>
    </citation>
    <scope>NUCLEOTIDE SEQUENCE [LARGE SCALE GENOMIC DNA]</scope>
    <source>
        <strain evidence="2 3">JSM 076056</strain>
    </source>
</reference>
<feature type="domain" description="Knr4/Smi1-like" evidence="1">
    <location>
        <begin position="26"/>
        <end position="168"/>
    </location>
</feature>
<dbReference type="SUPFAM" id="SSF160631">
    <property type="entry name" value="SMI1/KNR4-like"/>
    <property type="match status" value="1"/>
</dbReference>
<gene>
    <name evidence="2" type="ORF">N781_15850</name>
</gene>
<dbReference type="AlphaFoldDB" id="A0A0A5G7S6"/>
<dbReference type="EMBL" id="AVPE01000035">
    <property type="protein sequence ID" value="KGX87155.1"/>
    <property type="molecule type" value="Genomic_DNA"/>
</dbReference>